<organism evidence="1 2">
    <name type="scientific">Bacteroides uniformis</name>
    <dbReference type="NCBI Taxonomy" id="820"/>
    <lineage>
        <taxon>Bacteria</taxon>
        <taxon>Pseudomonadati</taxon>
        <taxon>Bacteroidota</taxon>
        <taxon>Bacteroidia</taxon>
        <taxon>Bacteroidales</taxon>
        <taxon>Bacteroidaceae</taxon>
        <taxon>Bacteroides</taxon>
    </lineage>
</organism>
<name>A0A174NNQ7_BACUN</name>
<dbReference type="EMBL" id="CZAF01000012">
    <property type="protein sequence ID" value="CUP48298.1"/>
    <property type="molecule type" value="Genomic_DNA"/>
</dbReference>
<dbReference type="Proteomes" id="UP000095614">
    <property type="component" value="Unassembled WGS sequence"/>
</dbReference>
<evidence type="ECO:0000313" key="1">
    <source>
        <dbReference type="EMBL" id="CUP48298.1"/>
    </source>
</evidence>
<reference evidence="1 2" key="1">
    <citation type="submission" date="2015-09" db="EMBL/GenBank/DDBJ databases">
        <authorList>
            <consortium name="Pathogen Informatics"/>
        </authorList>
    </citation>
    <scope>NUCLEOTIDE SEQUENCE [LARGE SCALE GENOMIC DNA]</scope>
    <source>
        <strain evidence="1 2">2789STDY5834847</strain>
    </source>
</reference>
<evidence type="ECO:0000313" key="2">
    <source>
        <dbReference type="Proteomes" id="UP000095614"/>
    </source>
</evidence>
<proteinExistence type="predicted"/>
<protein>
    <submittedName>
        <fullName evidence="1">Uncharacterized protein</fullName>
    </submittedName>
</protein>
<dbReference type="AlphaFoldDB" id="A0A174NNQ7"/>
<sequence>MKYYRIEVKCNSKIYRLGIAHENNIPSKEYLNDLVYEFLKSQKVHINGNEIINLQESNEKEFNELKCKMELELHLKETCQVGY</sequence>
<accession>A0A174NNQ7</accession>
<gene>
    <name evidence="1" type="ORF">ERS852462_03749</name>
</gene>
<dbReference type="RefSeq" id="WP_217510320.1">
    <property type="nucleotide sequence ID" value="NZ_CZAF01000012.1"/>
</dbReference>